<accession>A0ABR0K651</accession>
<feature type="compositionally biased region" description="Low complexity" evidence="1">
    <location>
        <begin position="31"/>
        <end position="41"/>
    </location>
</feature>
<comment type="caution">
    <text evidence="2">The sequence shown here is derived from an EMBL/GenBank/DDBJ whole genome shotgun (WGS) entry which is preliminary data.</text>
</comment>
<dbReference type="Proteomes" id="UP001345013">
    <property type="component" value="Unassembled WGS sequence"/>
</dbReference>
<proteinExistence type="predicted"/>
<dbReference type="Pfam" id="PF20717">
    <property type="entry name" value="DUF6829"/>
    <property type="match status" value="1"/>
</dbReference>
<dbReference type="EMBL" id="JAVRRG010000083">
    <property type="protein sequence ID" value="KAK5087739.1"/>
    <property type="molecule type" value="Genomic_DNA"/>
</dbReference>
<evidence type="ECO:0000313" key="2">
    <source>
        <dbReference type="EMBL" id="KAK5087739.1"/>
    </source>
</evidence>
<reference evidence="2 3" key="1">
    <citation type="submission" date="2023-08" db="EMBL/GenBank/DDBJ databases">
        <title>Black Yeasts Isolated from many extreme environments.</title>
        <authorList>
            <person name="Coleine C."/>
            <person name="Stajich J.E."/>
            <person name="Selbmann L."/>
        </authorList>
    </citation>
    <scope>NUCLEOTIDE SEQUENCE [LARGE SCALE GENOMIC DNA]</scope>
    <source>
        <strain evidence="2 3">CCFEE 5885</strain>
    </source>
</reference>
<feature type="region of interest" description="Disordered" evidence="1">
    <location>
        <begin position="1"/>
        <end position="42"/>
    </location>
</feature>
<evidence type="ECO:0000313" key="3">
    <source>
        <dbReference type="Proteomes" id="UP001345013"/>
    </source>
</evidence>
<sequence>MSRSPSDFHTYEDDVSTTNYLSPSHHHSHPPRSSTDPTPSTEQAFEELRERIKDDSFFRMRRFDALHVLKRAFYKELDYLKWAYAAACPDPLDLNSSSPSELVFNKRIPEIDRTLTGILALRWLRNNDYDLFTQNQATTTKLSRRSFQQLRSLFDAGLNGYRDHEAVFTLIVMQMTNDLGKSSRLEAELQDRLPIGMRPSANHDMVMEQVLQYCDSLIPSFQRLPRQQKVLVRKLIRLSAEFNPGQLVQAECLPAALNVLQELRIDPIELDMKFMELFLDVAGARGHVDHEGAATMTEPTFQGYMEARIQSLNVVEGHLQPEQAYERMLQHRLRMLSNAGYRGDFDIRSPKVSAKARLFCMGRVADATTATLYDDVYEGLPPYIRGRLERGLSLHARPAVQPTYMPAMLSWVRGPSLGLREEQLAVLLTYLSRVLDLTEENLPHDVEIVERDVKGILEPLVQSDAFRKDPYSIVSDNTELPEMEIAKRSMAPSRSLRL</sequence>
<dbReference type="InterPro" id="IPR049232">
    <property type="entry name" value="DUF6829"/>
</dbReference>
<gene>
    <name evidence="2" type="ORF">LTR24_006449</name>
</gene>
<evidence type="ECO:0000256" key="1">
    <source>
        <dbReference type="SAM" id="MobiDB-lite"/>
    </source>
</evidence>
<keyword evidence="3" id="KW-1185">Reference proteome</keyword>
<name>A0ABR0K651_9EURO</name>
<protein>
    <submittedName>
        <fullName evidence="2">Uncharacterized protein</fullName>
    </submittedName>
</protein>
<organism evidence="2 3">
    <name type="scientific">Lithohypha guttulata</name>
    <dbReference type="NCBI Taxonomy" id="1690604"/>
    <lineage>
        <taxon>Eukaryota</taxon>
        <taxon>Fungi</taxon>
        <taxon>Dikarya</taxon>
        <taxon>Ascomycota</taxon>
        <taxon>Pezizomycotina</taxon>
        <taxon>Eurotiomycetes</taxon>
        <taxon>Chaetothyriomycetidae</taxon>
        <taxon>Chaetothyriales</taxon>
        <taxon>Trichomeriaceae</taxon>
        <taxon>Lithohypha</taxon>
    </lineage>
</organism>